<dbReference type="InterPro" id="IPR017930">
    <property type="entry name" value="Myb_dom"/>
</dbReference>
<feature type="region of interest" description="Disordered" evidence="7">
    <location>
        <begin position="146"/>
        <end position="165"/>
    </location>
</feature>
<keyword evidence="10" id="KW-1185">Reference proteome</keyword>
<dbReference type="GO" id="GO:0003700">
    <property type="term" value="F:DNA-binding transcription factor activity"/>
    <property type="evidence" value="ECO:0007669"/>
    <property type="project" value="InterPro"/>
</dbReference>
<feature type="compositionally biased region" description="Polar residues" evidence="7">
    <location>
        <begin position="146"/>
        <end position="163"/>
    </location>
</feature>
<dbReference type="Gene3D" id="1.10.10.60">
    <property type="entry name" value="Homeodomain-like"/>
    <property type="match status" value="2"/>
</dbReference>
<feature type="domain" description="Myb-like" evidence="8">
    <location>
        <begin position="19"/>
        <end position="71"/>
    </location>
</feature>
<evidence type="ECO:0000256" key="2">
    <source>
        <dbReference type="ARBA" id="ARBA00022737"/>
    </source>
</evidence>
<dbReference type="InterPro" id="IPR044676">
    <property type="entry name" value="EOBI/EOBII-like_plant"/>
</dbReference>
<dbReference type="InterPro" id="IPR009057">
    <property type="entry name" value="Homeodomain-like_sf"/>
</dbReference>
<evidence type="ECO:0000256" key="3">
    <source>
        <dbReference type="ARBA" id="ARBA00023015"/>
    </source>
</evidence>
<evidence type="ECO:0000259" key="8">
    <source>
        <dbReference type="PROSITE" id="PS50090"/>
    </source>
</evidence>
<evidence type="ECO:0000256" key="6">
    <source>
        <dbReference type="ARBA" id="ARBA00023242"/>
    </source>
</evidence>
<dbReference type="PANTHER" id="PTHR45675">
    <property type="entry name" value="MYB TRANSCRIPTION FACTOR-RELATED-RELATED"/>
    <property type="match status" value="1"/>
</dbReference>
<dbReference type="SMART" id="SM00717">
    <property type="entry name" value="SANT"/>
    <property type="match status" value="2"/>
</dbReference>
<evidence type="ECO:0000256" key="7">
    <source>
        <dbReference type="SAM" id="MobiDB-lite"/>
    </source>
</evidence>
<dbReference type="GO" id="GO:0043565">
    <property type="term" value="F:sequence-specific DNA binding"/>
    <property type="evidence" value="ECO:0007669"/>
    <property type="project" value="InterPro"/>
</dbReference>
<dbReference type="PROSITE" id="PS50090">
    <property type="entry name" value="MYB_LIKE"/>
    <property type="match status" value="2"/>
</dbReference>
<keyword evidence="4" id="KW-0238">DNA-binding</keyword>
<dbReference type="InterPro" id="IPR001005">
    <property type="entry name" value="SANT/Myb"/>
</dbReference>
<dbReference type="PANTHER" id="PTHR45675:SF44">
    <property type="entry name" value="TRANSCRIPTION FACTOR MYB24"/>
    <property type="match status" value="1"/>
</dbReference>
<reference evidence="10" key="1">
    <citation type="journal article" date="2015" name="Nat. Genet.">
        <title>The pineapple genome and the evolution of CAM photosynthesis.</title>
        <authorList>
            <person name="Ming R."/>
            <person name="VanBuren R."/>
            <person name="Wai C.M."/>
            <person name="Tang H."/>
            <person name="Schatz M.C."/>
            <person name="Bowers J.E."/>
            <person name="Lyons E."/>
            <person name="Wang M.L."/>
            <person name="Chen J."/>
            <person name="Biggers E."/>
            <person name="Zhang J."/>
            <person name="Huang L."/>
            <person name="Zhang L."/>
            <person name="Miao W."/>
            <person name="Zhang J."/>
            <person name="Ye Z."/>
            <person name="Miao C."/>
            <person name="Lin Z."/>
            <person name="Wang H."/>
            <person name="Zhou H."/>
            <person name="Yim W.C."/>
            <person name="Priest H.D."/>
            <person name="Zheng C."/>
            <person name="Woodhouse M."/>
            <person name="Edger P.P."/>
            <person name="Guyot R."/>
            <person name="Guo H.B."/>
            <person name="Guo H."/>
            <person name="Zheng G."/>
            <person name="Singh R."/>
            <person name="Sharma A."/>
            <person name="Min X."/>
            <person name="Zheng Y."/>
            <person name="Lee H."/>
            <person name="Gurtowski J."/>
            <person name="Sedlazeck F.J."/>
            <person name="Harkess A."/>
            <person name="McKain M.R."/>
            <person name="Liao Z."/>
            <person name="Fang J."/>
            <person name="Liu J."/>
            <person name="Zhang X."/>
            <person name="Zhang Q."/>
            <person name="Hu W."/>
            <person name="Qin Y."/>
            <person name="Wang K."/>
            <person name="Chen L.Y."/>
            <person name="Shirley N."/>
            <person name="Lin Y.R."/>
            <person name="Liu L.Y."/>
            <person name="Hernandez A.G."/>
            <person name="Wright C.L."/>
            <person name="Bulone V."/>
            <person name="Tuskan G.A."/>
            <person name="Heath K."/>
            <person name="Zee F."/>
            <person name="Moore P.H."/>
            <person name="Sunkar R."/>
            <person name="Leebens-Mack J.H."/>
            <person name="Mockler T."/>
            <person name="Bennetzen J.L."/>
            <person name="Freeling M."/>
            <person name="Sankoff D."/>
            <person name="Paterson A.H."/>
            <person name="Zhu X."/>
            <person name="Yang X."/>
            <person name="Smith J.A."/>
            <person name="Cushman J.C."/>
            <person name="Paull R.E."/>
            <person name="Yu Q."/>
        </authorList>
    </citation>
    <scope>NUCLEOTIDE SEQUENCE [LARGE SCALE GENOMIC DNA]</scope>
    <source>
        <strain evidence="10">cv. F153</strain>
    </source>
</reference>
<evidence type="ECO:0000256" key="4">
    <source>
        <dbReference type="ARBA" id="ARBA00023125"/>
    </source>
</evidence>
<dbReference type="Proteomes" id="UP000515123">
    <property type="component" value="Linkage group 11"/>
</dbReference>
<feature type="domain" description="Myb-like" evidence="8">
    <location>
        <begin position="72"/>
        <end position="122"/>
    </location>
</feature>
<keyword evidence="2" id="KW-0677">Repeat</keyword>
<proteinExistence type="predicted"/>
<dbReference type="SUPFAM" id="SSF46689">
    <property type="entry name" value="Homeodomain-like"/>
    <property type="match status" value="1"/>
</dbReference>
<comment type="subcellular location">
    <subcellularLocation>
        <location evidence="1">Nucleus</location>
    </subcellularLocation>
</comment>
<keyword evidence="5" id="KW-0804">Transcription</keyword>
<dbReference type="GeneID" id="109717625"/>
<organism evidence="10 11">
    <name type="scientific">Ananas comosus</name>
    <name type="common">Pineapple</name>
    <name type="synonym">Ananas ananas</name>
    <dbReference type="NCBI Taxonomy" id="4615"/>
    <lineage>
        <taxon>Eukaryota</taxon>
        <taxon>Viridiplantae</taxon>
        <taxon>Streptophyta</taxon>
        <taxon>Embryophyta</taxon>
        <taxon>Tracheophyta</taxon>
        <taxon>Spermatophyta</taxon>
        <taxon>Magnoliopsida</taxon>
        <taxon>Liliopsida</taxon>
        <taxon>Poales</taxon>
        <taxon>Bromeliaceae</taxon>
        <taxon>Bromelioideae</taxon>
        <taxon>Ananas</taxon>
    </lineage>
</organism>
<dbReference type="PROSITE" id="PS51294">
    <property type="entry name" value="HTH_MYB"/>
    <property type="match status" value="2"/>
</dbReference>
<feature type="domain" description="HTH myb-type" evidence="9">
    <location>
        <begin position="19"/>
        <end position="71"/>
    </location>
</feature>
<reference evidence="11" key="2">
    <citation type="submission" date="2025-08" db="UniProtKB">
        <authorList>
            <consortium name="RefSeq"/>
        </authorList>
    </citation>
    <scope>IDENTIFICATION</scope>
    <source>
        <tissue evidence="11">Leaf</tissue>
    </source>
</reference>
<name>A0A6P5FT24_ANACO</name>
<keyword evidence="3" id="KW-0805">Transcription regulation</keyword>
<dbReference type="FunFam" id="1.10.10.60:FF:000011">
    <property type="entry name" value="Myb transcription factor"/>
    <property type="match status" value="1"/>
</dbReference>
<dbReference type="AlphaFoldDB" id="A0A6P5FT24"/>
<dbReference type="Gramene" id="Aco005389.1.mrna1">
    <property type="protein sequence ID" value="Aco005389.1.mrna1"/>
    <property type="gene ID" value="Aco005389.1.path1"/>
</dbReference>
<evidence type="ECO:0000256" key="1">
    <source>
        <dbReference type="ARBA" id="ARBA00004123"/>
    </source>
</evidence>
<dbReference type="GO" id="GO:0005634">
    <property type="term" value="C:nucleus"/>
    <property type="evidence" value="ECO:0007669"/>
    <property type="project" value="UniProtKB-SubCell"/>
</dbReference>
<dbReference type="CDD" id="cd00167">
    <property type="entry name" value="SANT"/>
    <property type="match status" value="2"/>
</dbReference>
<accession>A0A6P5FT24</accession>
<evidence type="ECO:0000313" key="10">
    <source>
        <dbReference type="Proteomes" id="UP000515123"/>
    </source>
</evidence>
<sequence length="204" mass="23806">MGEEANYNNMDRMINSSQEAEVRKGPWTLEEDLILINYITHHGEGVWNNLARSAGLNRTGKSCRLRWLNYLRPDVRRGNITPEEQMLIMDLHARWGNRWSKIARQLPGRTDNEIKNYWRTRIQKKVKHCEHDYQNVMLTDEAIPSTSTSQLNSVEDGASTQPNYPEYNMIDAEALEAPQFSSHESSDNFWTVDDFWSMQPLNCD</sequence>
<dbReference type="Pfam" id="PF00249">
    <property type="entry name" value="Myb_DNA-binding"/>
    <property type="match status" value="2"/>
</dbReference>
<dbReference type="OrthoDB" id="2143914at2759"/>
<evidence type="ECO:0000313" key="11">
    <source>
        <dbReference type="RefSeq" id="XP_020099074.1"/>
    </source>
</evidence>
<keyword evidence="6" id="KW-0539">Nucleus</keyword>
<feature type="domain" description="HTH myb-type" evidence="9">
    <location>
        <begin position="72"/>
        <end position="126"/>
    </location>
</feature>
<protein>
    <submittedName>
        <fullName evidence="11">Myb-related protein 305</fullName>
    </submittedName>
</protein>
<evidence type="ECO:0000256" key="5">
    <source>
        <dbReference type="ARBA" id="ARBA00023163"/>
    </source>
</evidence>
<evidence type="ECO:0000259" key="9">
    <source>
        <dbReference type="PROSITE" id="PS51294"/>
    </source>
</evidence>
<gene>
    <name evidence="11" type="primary">LOC109717625</name>
</gene>
<dbReference type="RefSeq" id="XP_020099074.1">
    <property type="nucleotide sequence ID" value="XM_020243485.1"/>
</dbReference>